<name>A0A8S1RF02_9CILI</name>
<protein>
    <recommendedName>
        <fullName evidence="6">WD40-repeat-containing domain</fullName>
    </recommendedName>
</protein>
<dbReference type="SMART" id="SM00320">
    <property type="entry name" value="WD40"/>
    <property type="match status" value="2"/>
</dbReference>
<keyword evidence="5" id="KW-1185">Reference proteome</keyword>
<dbReference type="InterPro" id="IPR001680">
    <property type="entry name" value="WD40_rpt"/>
</dbReference>
<keyword evidence="2" id="KW-0677">Repeat</keyword>
<sequence>MKTSKRDYYLSYCFDKSNMIEIIKYPQDECKHLKIKGKKDSIVILLEFSCQEEILISGNSDQSIRIWNVEYQIQFYCLDGFNQSISSLSISPDGNRFAVGFDDGTLSLFKFFQQQYSLQKMKNQIQQWENFEDQIEGKKNTIAENGKESEIKIIGATLYKSFSKQPLIQAKNCKINVDTIINDNQGQSLLQLFEQKGAIPEDLKN</sequence>
<dbReference type="PROSITE" id="PS50082">
    <property type="entry name" value="WD_REPEATS_2"/>
    <property type="match status" value="1"/>
</dbReference>
<feature type="repeat" description="WD" evidence="3">
    <location>
        <begin position="46"/>
        <end position="70"/>
    </location>
</feature>
<dbReference type="PROSITE" id="PS00678">
    <property type="entry name" value="WD_REPEATS_1"/>
    <property type="match status" value="1"/>
</dbReference>
<keyword evidence="1 3" id="KW-0853">WD repeat</keyword>
<dbReference type="PANTHER" id="PTHR44019:SF8">
    <property type="entry name" value="POC1 CENTRIOLAR PROTEIN HOMOLOG"/>
    <property type="match status" value="1"/>
</dbReference>
<dbReference type="InterPro" id="IPR019775">
    <property type="entry name" value="WD40_repeat_CS"/>
</dbReference>
<comment type="caution">
    <text evidence="4">The sequence shown here is derived from an EMBL/GenBank/DDBJ whole genome shotgun (WGS) entry which is preliminary data.</text>
</comment>
<dbReference type="Pfam" id="PF00400">
    <property type="entry name" value="WD40"/>
    <property type="match status" value="2"/>
</dbReference>
<organism evidence="4 5">
    <name type="scientific">Paramecium sonneborni</name>
    <dbReference type="NCBI Taxonomy" id="65129"/>
    <lineage>
        <taxon>Eukaryota</taxon>
        <taxon>Sar</taxon>
        <taxon>Alveolata</taxon>
        <taxon>Ciliophora</taxon>
        <taxon>Intramacronucleata</taxon>
        <taxon>Oligohymenophorea</taxon>
        <taxon>Peniculida</taxon>
        <taxon>Parameciidae</taxon>
        <taxon>Paramecium</taxon>
    </lineage>
</organism>
<gene>
    <name evidence="4" type="ORF">PSON_ATCC_30995.1.T1570114</name>
</gene>
<dbReference type="EMBL" id="CAJJDN010000157">
    <property type="protein sequence ID" value="CAD8125275.1"/>
    <property type="molecule type" value="Genomic_DNA"/>
</dbReference>
<dbReference type="Proteomes" id="UP000692954">
    <property type="component" value="Unassembled WGS sequence"/>
</dbReference>
<evidence type="ECO:0000256" key="1">
    <source>
        <dbReference type="ARBA" id="ARBA00022574"/>
    </source>
</evidence>
<evidence type="ECO:0008006" key="6">
    <source>
        <dbReference type="Google" id="ProtNLM"/>
    </source>
</evidence>
<dbReference type="InterPro" id="IPR050505">
    <property type="entry name" value="WDR55/POC1"/>
</dbReference>
<proteinExistence type="predicted"/>
<evidence type="ECO:0000256" key="2">
    <source>
        <dbReference type="ARBA" id="ARBA00022737"/>
    </source>
</evidence>
<dbReference type="PANTHER" id="PTHR44019">
    <property type="entry name" value="WD REPEAT-CONTAINING PROTEIN 55"/>
    <property type="match status" value="1"/>
</dbReference>
<dbReference type="OrthoDB" id="5853810at2759"/>
<evidence type="ECO:0000313" key="4">
    <source>
        <dbReference type="EMBL" id="CAD8125275.1"/>
    </source>
</evidence>
<dbReference type="AlphaFoldDB" id="A0A8S1RF02"/>
<reference evidence="4" key="1">
    <citation type="submission" date="2021-01" db="EMBL/GenBank/DDBJ databases">
        <authorList>
            <consortium name="Genoscope - CEA"/>
            <person name="William W."/>
        </authorList>
    </citation>
    <scope>NUCLEOTIDE SEQUENCE</scope>
</reference>
<evidence type="ECO:0000256" key="3">
    <source>
        <dbReference type="PROSITE-ProRule" id="PRU00221"/>
    </source>
</evidence>
<evidence type="ECO:0000313" key="5">
    <source>
        <dbReference type="Proteomes" id="UP000692954"/>
    </source>
</evidence>
<accession>A0A8S1RF02</accession>